<dbReference type="Pfam" id="PF12833">
    <property type="entry name" value="HTH_18"/>
    <property type="match status" value="1"/>
</dbReference>
<dbReference type="PROSITE" id="PS01124">
    <property type="entry name" value="HTH_ARAC_FAMILY_2"/>
    <property type="match status" value="1"/>
</dbReference>
<dbReference type="RefSeq" id="WP_203151362.1">
    <property type="nucleotide sequence ID" value="NZ_JAEVHL010000231.1"/>
</dbReference>
<evidence type="ECO:0000313" key="6">
    <source>
        <dbReference type="EMBL" id="MBM0279038.1"/>
    </source>
</evidence>
<dbReference type="InterPro" id="IPR018060">
    <property type="entry name" value="HTH_AraC"/>
</dbReference>
<gene>
    <name evidence="6" type="ORF">JM949_29070</name>
</gene>
<protein>
    <submittedName>
        <fullName evidence="6">Helix-turn-helix domain-containing protein</fullName>
    </submittedName>
</protein>
<dbReference type="SUPFAM" id="SSF46689">
    <property type="entry name" value="Homeodomain-like"/>
    <property type="match status" value="1"/>
</dbReference>
<organism evidence="6 7">
    <name type="scientific">Micromonospora tarensis</name>
    <dbReference type="NCBI Taxonomy" id="2806100"/>
    <lineage>
        <taxon>Bacteria</taxon>
        <taxon>Bacillati</taxon>
        <taxon>Actinomycetota</taxon>
        <taxon>Actinomycetes</taxon>
        <taxon>Micromonosporales</taxon>
        <taxon>Micromonosporaceae</taxon>
        <taxon>Micromonospora</taxon>
    </lineage>
</organism>
<keyword evidence="3" id="KW-0804">Transcription</keyword>
<name>A0ABS1YNM0_9ACTN</name>
<keyword evidence="7" id="KW-1185">Reference proteome</keyword>
<dbReference type="InterPro" id="IPR020449">
    <property type="entry name" value="Tscrpt_reg_AraC-type_HTH"/>
</dbReference>
<keyword evidence="1" id="KW-0805">Transcription regulation</keyword>
<accession>A0ABS1YNM0</accession>
<evidence type="ECO:0000256" key="2">
    <source>
        <dbReference type="ARBA" id="ARBA00023125"/>
    </source>
</evidence>
<dbReference type="PRINTS" id="PR00032">
    <property type="entry name" value="HTHARAC"/>
</dbReference>
<evidence type="ECO:0000256" key="1">
    <source>
        <dbReference type="ARBA" id="ARBA00023015"/>
    </source>
</evidence>
<dbReference type="EMBL" id="JAEVHL010000231">
    <property type="protein sequence ID" value="MBM0279038.1"/>
    <property type="molecule type" value="Genomic_DNA"/>
</dbReference>
<dbReference type="Gene3D" id="1.10.10.60">
    <property type="entry name" value="Homeodomain-like"/>
    <property type="match status" value="1"/>
</dbReference>
<proteinExistence type="predicted"/>
<evidence type="ECO:0000313" key="7">
    <source>
        <dbReference type="Proteomes" id="UP000622245"/>
    </source>
</evidence>
<evidence type="ECO:0000256" key="3">
    <source>
        <dbReference type="ARBA" id="ARBA00023163"/>
    </source>
</evidence>
<dbReference type="InterPro" id="IPR009057">
    <property type="entry name" value="Homeodomain-like_sf"/>
</dbReference>
<feature type="region of interest" description="Disordered" evidence="4">
    <location>
        <begin position="41"/>
        <end position="72"/>
    </location>
</feature>
<keyword evidence="2" id="KW-0238">DNA-binding</keyword>
<sequence>MSRCRRDLSDPALRNQPVHTIGARWGFPDKAHFSRVFRAAYGSSPQEHRDASSHPARKVNRPASMVNSLPAD</sequence>
<feature type="domain" description="HTH araC/xylS-type" evidence="5">
    <location>
        <begin position="1"/>
        <end position="51"/>
    </location>
</feature>
<comment type="caution">
    <text evidence="6">The sequence shown here is derived from an EMBL/GenBank/DDBJ whole genome shotgun (WGS) entry which is preliminary data.</text>
</comment>
<evidence type="ECO:0000259" key="5">
    <source>
        <dbReference type="PROSITE" id="PS01124"/>
    </source>
</evidence>
<reference evidence="6 7" key="1">
    <citation type="submission" date="2021-01" db="EMBL/GenBank/DDBJ databases">
        <title>Draft genome sequence of Micromonospora sp. strain STR1s_6.</title>
        <authorList>
            <person name="Karlyshev A."/>
            <person name="Jawad R."/>
        </authorList>
    </citation>
    <scope>NUCLEOTIDE SEQUENCE [LARGE SCALE GENOMIC DNA]</scope>
    <source>
        <strain evidence="6 7">STR1S-6</strain>
    </source>
</reference>
<evidence type="ECO:0000256" key="4">
    <source>
        <dbReference type="SAM" id="MobiDB-lite"/>
    </source>
</evidence>
<dbReference type="Proteomes" id="UP000622245">
    <property type="component" value="Unassembled WGS sequence"/>
</dbReference>